<proteinExistence type="predicted"/>
<dbReference type="EMBL" id="WRXN01000005">
    <property type="protein sequence ID" value="MVT09434.1"/>
    <property type="molecule type" value="Genomic_DNA"/>
</dbReference>
<protein>
    <submittedName>
        <fullName evidence="1">Uncharacterized protein</fullName>
    </submittedName>
</protein>
<evidence type="ECO:0000313" key="1">
    <source>
        <dbReference type="EMBL" id="MVT09434.1"/>
    </source>
</evidence>
<organism evidence="1 2">
    <name type="scientific">Chitinophaga tropicalis</name>
    <dbReference type="NCBI Taxonomy" id="2683588"/>
    <lineage>
        <taxon>Bacteria</taxon>
        <taxon>Pseudomonadati</taxon>
        <taxon>Bacteroidota</taxon>
        <taxon>Chitinophagia</taxon>
        <taxon>Chitinophagales</taxon>
        <taxon>Chitinophagaceae</taxon>
        <taxon>Chitinophaga</taxon>
    </lineage>
</organism>
<evidence type="ECO:0000313" key="2">
    <source>
        <dbReference type="Proteomes" id="UP000461730"/>
    </source>
</evidence>
<keyword evidence="2" id="KW-1185">Reference proteome</keyword>
<accession>A0A7K1U4Z3</accession>
<sequence length="172" mass="19563">MEPTTIVENEFTKFNQHVTTQPDGPGLRIGKRGELTMVGNFTPGGAELFRKRLPQFQAEAGYYEGRVGSIQDFRIIVFDNDTRYILSLVYDGDFKPYLQDIATYAGEWLDGLADGVLEDYPGIHSQHFAKWVLDRFIQADFFFVGAPDSSVRDIQKMEKLTRAWNDLLDAAN</sequence>
<dbReference type="RefSeq" id="WP_157306880.1">
    <property type="nucleotide sequence ID" value="NZ_WRXN01000005.1"/>
</dbReference>
<reference evidence="1 2" key="1">
    <citation type="submission" date="2019-12" db="EMBL/GenBank/DDBJ databases">
        <title>Chitinophaga sp. strain ysch24 (GDMCC 1.1355), whole genome shotgun sequence.</title>
        <authorList>
            <person name="Zhang X."/>
        </authorList>
    </citation>
    <scope>NUCLEOTIDE SEQUENCE [LARGE SCALE GENOMIC DNA]</scope>
    <source>
        <strain evidence="2">ysch24</strain>
    </source>
</reference>
<name>A0A7K1U4Z3_9BACT</name>
<gene>
    <name evidence="1" type="ORF">GO493_14280</name>
</gene>
<dbReference type="Proteomes" id="UP000461730">
    <property type="component" value="Unassembled WGS sequence"/>
</dbReference>
<dbReference type="AlphaFoldDB" id="A0A7K1U4Z3"/>
<comment type="caution">
    <text evidence="1">The sequence shown here is derived from an EMBL/GenBank/DDBJ whole genome shotgun (WGS) entry which is preliminary data.</text>
</comment>